<reference evidence="2 3" key="2">
    <citation type="submission" date="2007-09" db="EMBL/GenBank/DDBJ databases">
        <title>Draft genome sequence of Clostridium bolteae (ATCC BAA-613).</title>
        <authorList>
            <person name="Sudarsanam P."/>
            <person name="Ley R."/>
            <person name="Guruge J."/>
            <person name="Turnbaugh P.J."/>
            <person name="Mahowald M."/>
            <person name="Liep D."/>
            <person name="Gordon J."/>
        </authorList>
    </citation>
    <scope>NUCLEOTIDE SEQUENCE [LARGE SCALE GENOMIC DNA]</scope>
    <source>
        <strain evidence="3">ATCC BAA-613 / DSM 15670 / CCUG 46953 / JCM 12243 / WAL 16351</strain>
    </source>
</reference>
<dbReference type="PaxDb" id="411902-CLOBOL_04607"/>
<dbReference type="EMBL" id="ABCC02000037">
    <property type="protein sequence ID" value="EDP14915.1"/>
    <property type="molecule type" value="Genomic_DNA"/>
</dbReference>
<feature type="region of interest" description="Disordered" evidence="1">
    <location>
        <begin position="1"/>
        <end position="20"/>
    </location>
</feature>
<evidence type="ECO:0000256" key="1">
    <source>
        <dbReference type="SAM" id="MobiDB-lite"/>
    </source>
</evidence>
<sequence length="39" mass="4495">MNLEKEPSNEEGGITEDVNYYDGSKPKNTMELVAWFDKD</sequence>
<name>A8RWJ9_ENTBW</name>
<organism evidence="2 3">
    <name type="scientific">Enterocloster bolteae (strain ATCC BAA-613 / DSM 15670 / CCUG 46953 / JCM 12243 / WAL 16351)</name>
    <name type="common">Clostridium bolteae</name>
    <dbReference type="NCBI Taxonomy" id="411902"/>
    <lineage>
        <taxon>Bacteria</taxon>
        <taxon>Bacillati</taxon>
        <taxon>Bacillota</taxon>
        <taxon>Clostridia</taxon>
        <taxon>Lachnospirales</taxon>
        <taxon>Lachnospiraceae</taxon>
        <taxon>Enterocloster</taxon>
    </lineage>
</organism>
<protein>
    <submittedName>
        <fullName evidence="2">Uncharacterized protein</fullName>
    </submittedName>
</protein>
<proteinExistence type="predicted"/>
<dbReference type="AlphaFoldDB" id="A8RWJ9"/>
<accession>A8RWJ9</accession>
<gene>
    <name evidence="2" type="ORF">CLOBOL_04607</name>
</gene>
<evidence type="ECO:0000313" key="3">
    <source>
        <dbReference type="Proteomes" id="UP000005396"/>
    </source>
</evidence>
<dbReference type="Proteomes" id="UP000005396">
    <property type="component" value="Unassembled WGS sequence"/>
</dbReference>
<evidence type="ECO:0000313" key="2">
    <source>
        <dbReference type="EMBL" id="EDP14915.1"/>
    </source>
</evidence>
<reference evidence="2 3" key="1">
    <citation type="submission" date="2007-08" db="EMBL/GenBank/DDBJ databases">
        <authorList>
            <person name="Fulton L."/>
            <person name="Clifton S."/>
            <person name="Fulton B."/>
            <person name="Xu J."/>
            <person name="Minx P."/>
            <person name="Pepin K.H."/>
            <person name="Johnson M."/>
            <person name="Thiruvilangam P."/>
            <person name="Bhonagiri V."/>
            <person name="Nash W.E."/>
            <person name="Mardis E.R."/>
            <person name="Wilson R.K."/>
        </authorList>
    </citation>
    <scope>NUCLEOTIDE SEQUENCE [LARGE SCALE GENOMIC DNA]</scope>
    <source>
        <strain evidence="3">ATCC BAA-613 / DSM 15670 / CCUG 46953 / JCM 12243 / WAL 16351</strain>
    </source>
</reference>
<dbReference type="HOGENOM" id="CLU_3307285_0_0_9"/>
<comment type="caution">
    <text evidence="2">The sequence shown here is derived from an EMBL/GenBank/DDBJ whole genome shotgun (WGS) entry which is preliminary data.</text>
</comment>